<keyword evidence="2" id="KW-1185">Reference proteome</keyword>
<organism evidence="1 2">
    <name type="scientific">Dreissena polymorpha</name>
    <name type="common">Zebra mussel</name>
    <name type="synonym">Mytilus polymorpha</name>
    <dbReference type="NCBI Taxonomy" id="45954"/>
    <lineage>
        <taxon>Eukaryota</taxon>
        <taxon>Metazoa</taxon>
        <taxon>Spiralia</taxon>
        <taxon>Lophotrochozoa</taxon>
        <taxon>Mollusca</taxon>
        <taxon>Bivalvia</taxon>
        <taxon>Autobranchia</taxon>
        <taxon>Heteroconchia</taxon>
        <taxon>Euheterodonta</taxon>
        <taxon>Imparidentia</taxon>
        <taxon>Neoheterodontei</taxon>
        <taxon>Myida</taxon>
        <taxon>Dreissenoidea</taxon>
        <taxon>Dreissenidae</taxon>
        <taxon>Dreissena</taxon>
    </lineage>
</organism>
<evidence type="ECO:0000313" key="2">
    <source>
        <dbReference type="Proteomes" id="UP000828390"/>
    </source>
</evidence>
<dbReference type="Proteomes" id="UP000828390">
    <property type="component" value="Unassembled WGS sequence"/>
</dbReference>
<gene>
    <name evidence="1" type="ORF">DPMN_035176</name>
</gene>
<sequence length="56" mass="6204">MCNAYTQYGTPDSLKLQTASSMSLLNAGSICSTGRYDSDMIFLKNWYLSPAVGKRF</sequence>
<comment type="caution">
    <text evidence="1">The sequence shown here is derived from an EMBL/GenBank/DDBJ whole genome shotgun (WGS) entry which is preliminary data.</text>
</comment>
<dbReference type="EMBL" id="JAIWYP010000002">
    <property type="protein sequence ID" value="KAH3871961.1"/>
    <property type="molecule type" value="Genomic_DNA"/>
</dbReference>
<proteinExistence type="predicted"/>
<protein>
    <submittedName>
        <fullName evidence="1">Uncharacterized protein</fullName>
    </submittedName>
</protein>
<dbReference type="AlphaFoldDB" id="A0A9D4MBE6"/>
<reference evidence="1" key="2">
    <citation type="submission" date="2020-11" db="EMBL/GenBank/DDBJ databases">
        <authorList>
            <person name="McCartney M.A."/>
            <person name="Auch B."/>
            <person name="Kono T."/>
            <person name="Mallez S."/>
            <person name="Becker A."/>
            <person name="Gohl D.M."/>
            <person name="Silverstein K.A.T."/>
            <person name="Koren S."/>
            <person name="Bechman K.B."/>
            <person name="Herman A."/>
            <person name="Abrahante J.E."/>
            <person name="Garbe J."/>
        </authorList>
    </citation>
    <scope>NUCLEOTIDE SEQUENCE</scope>
    <source>
        <strain evidence="1">Duluth1</strain>
        <tissue evidence="1">Whole animal</tissue>
    </source>
</reference>
<evidence type="ECO:0000313" key="1">
    <source>
        <dbReference type="EMBL" id="KAH3871961.1"/>
    </source>
</evidence>
<name>A0A9D4MBE6_DREPO</name>
<reference evidence="1" key="1">
    <citation type="journal article" date="2019" name="bioRxiv">
        <title>The Genome of the Zebra Mussel, Dreissena polymorpha: A Resource for Invasive Species Research.</title>
        <authorList>
            <person name="McCartney M.A."/>
            <person name="Auch B."/>
            <person name="Kono T."/>
            <person name="Mallez S."/>
            <person name="Zhang Y."/>
            <person name="Obille A."/>
            <person name="Becker A."/>
            <person name="Abrahante J.E."/>
            <person name="Garbe J."/>
            <person name="Badalamenti J.P."/>
            <person name="Herman A."/>
            <person name="Mangelson H."/>
            <person name="Liachko I."/>
            <person name="Sullivan S."/>
            <person name="Sone E.D."/>
            <person name="Koren S."/>
            <person name="Silverstein K.A.T."/>
            <person name="Beckman K.B."/>
            <person name="Gohl D.M."/>
        </authorList>
    </citation>
    <scope>NUCLEOTIDE SEQUENCE</scope>
    <source>
        <strain evidence="1">Duluth1</strain>
        <tissue evidence="1">Whole animal</tissue>
    </source>
</reference>
<accession>A0A9D4MBE6</accession>